<reference evidence="4 5" key="1">
    <citation type="journal article" date="2006" name="Int. J. Syst. Evol. Microbiol.">
        <title>Dyella yeojuensis sp. nov., isolated from greenhouse soil in Korea.</title>
        <authorList>
            <person name="Kim B.Y."/>
            <person name="Weon H.Y."/>
            <person name="Lee K.H."/>
            <person name="Seok S.J."/>
            <person name="Kwon S.W."/>
            <person name="Go S.J."/>
            <person name="Stackebrandt E."/>
        </authorList>
    </citation>
    <scope>NUCLEOTIDE SEQUENCE [LARGE SCALE GENOMIC DNA]</scope>
    <source>
        <strain evidence="4 5">DSM 17673</strain>
    </source>
</reference>
<evidence type="ECO:0000313" key="4">
    <source>
        <dbReference type="EMBL" id="NID16074.1"/>
    </source>
</evidence>
<dbReference type="GO" id="GO:0061522">
    <property type="term" value="F:1,4-dihydroxy-2-naphthoyl-CoA thioesterase activity"/>
    <property type="evidence" value="ECO:0007669"/>
    <property type="project" value="TreeGrafter"/>
</dbReference>
<dbReference type="RefSeq" id="WP_166699744.1">
    <property type="nucleotide sequence ID" value="NZ_JAAQTL010000001.1"/>
</dbReference>
<comment type="similarity">
    <text evidence="1">Belongs to the thioesterase PaaI family.</text>
</comment>
<name>A0A7X5QVA2_9GAMM</name>
<gene>
    <name evidence="4" type="ORF">HBF32_11445</name>
</gene>
<proteinExistence type="inferred from homology"/>
<dbReference type="SUPFAM" id="SSF54637">
    <property type="entry name" value="Thioesterase/thiol ester dehydrase-isomerase"/>
    <property type="match status" value="1"/>
</dbReference>
<feature type="domain" description="Thioesterase" evidence="3">
    <location>
        <begin position="51"/>
        <end position="129"/>
    </location>
</feature>
<dbReference type="InterPro" id="IPR003736">
    <property type="entry name" value="PAAI_dom"/>
</dbReference>
<sequence length="150" mass="16269">MAIWNQPIDLARINGWSRGTMMETLDIRFTECGDDWLRGTMPVDQRTRQPFGLLHGGASVVLAETLGSTASLLTLDVEKEVAVGLDINANHIRGVRGGIVTGTARAMHLGRTTQVWEIRLEEEHGKLVCLSRLTMAVIPSPGGAPGNLRA</sequence>
<dbReference type="CDD" id="cd03443">
    <property type="entry name" value="PaaI_thioesterase"/>
    <property type="match status" value="1"/>
</dbReference>
<dbReference type="NCBIfam" id="TIGR00369">
    <property type="entry name" value="unchar_dom_1"/>
    <property type="match status" value="1"/>
</dbReference>
<evidence type="ECO:0000259" key="3">
    <source>
        <dbReference type="Pfam" id="PF03061"/>
    </source>
</evidence>
<dbReference type="PANTHER" id="PTHR43240">
    <property type="entry name" value="1,4-DIHYDROXY-2-NAPHTHOYL-COA THIOESTERASE 1"/>
    <property type="match status" value="1"/>
</dbReference>
<evidence type="ECO:0000256" key="2">
    <source>
        <dbReference type="ARBA" id="ARBA00022801"/>
    </source>
</evidence>
<dbReference type="InterPro" id="IPR029069">
    <property type="entry name" value="HotDog_dom_sf"/>
</dbReference>
<dbReference type="InterPro" id="IPR006683">
    <property type="entry name" value="Thioestr_dom"/>
</dbReference>
<protein>
    <submittedName>
        <fullName evidence="4">Hotdog fold thioesterase</fullName>
    </submittedName>
</protein>
<dbReference type="Pfam" id="PF03061">
    <property type="entry name" value="4HBT"/>
    <property type="match status" value="1"/>
</dbReference>
<keyword evidence="2" id="KW-0378">Hydrolase</keyword>
<dbReference type="Proteomes" id="UP000518878">
    <property type="component" value="Unassembled WGS sequence"/>
</dbReference>
<keyword evidence="5" id="KW-1185">Reference proteome</keyword>
<evidence type="ECO:0000256" key="1">
    <source>
        <dbReference type="ARBA" id="ARBA00008324"/>
    </source>
</evidence>
<dbReference type="Gene3D" id="3.10.129.10">
    <property type="entry name" value="Hotdog Thioesterase"/>
    <property type="match status" value="1"/>
</dbReference>
<dbReference type="PANTHER" id="PTHR43240:SF5">
    <property type="entry name" value="1,4-DIHYDROXY-2-NAPHTHOYL-COA THIOESTERASE 1"/>
    <property type="match status" value="1"/>
</dbReference>
<dbReference type="EMBL" id="JAAQTL010000001">
    <property type="protein sequence ID" value="NID16074.1"/>
    <property type="molecule type" value="Genomic_DNA"/>
</dbReference>
<organism evidence="4 5">
    <name type="scientific">Luteibacter yeojuensis</name>
    <dbReference type="NCBI Taxonomy" id="345309"/>
    <lineage>
        <taxon>Bacteria</taxon>
        <taxon>Pseudomonadati</taxon>
        <taxon>Pseudomonadota</taxon>
        <taxon>Gammaproteobacteria</taxon>
        <taxon>Lysobacterales</taxon>
        <taxon>Rhodanobacteraceae</taxon>
        <taxon>Luteibacter</taxon>
    </lineage>
</organism>
<dbReference type="AlphaFoldDB" id="A0A7X5QVA2"/>
<dbReference type="GO" id="GO:0005829">
    <property type="term" value="C:cytosol"/>
    <property type="evidence" value="ECO:0007669"/>
    <property type="project" value="TreeGrafter"/>
</dbReference>
<accession>A0A7X5QVA2</accession>
<comment type="caution">
    <text evidence="4">The sequence shown here is derived from an EMBL/GenBank/DDBJ whole genome shotgun (WGS) entry which is preliminary data.</text>
</comment>
<evidence type="ECO:0000313" key="5">
    <source>
        <dbReference type="Proteomes" id="UP000518878"/>
    </source>
</evidence>